<dbReference type="GO" id="GO:0003700">
    <property type="term" value="F:DNA-binding transcription factor activity"/>
    <property type="evidence" value="ECO:0007669"/>
    <property type="project" value="InterPro"/>
</dbReference>
<evidence type="ECO:0000313" key="3">
    <source>
        <dbReference type="Proteomes" id="UP000651057"/>
    </source>
</evidence>
<sequence length="244" mass="28682">MKKAFNKYIKHRLPIAHWVLDFYELHLTVINRPFRFLPSGFSYLFFVFGDDLQINVNNKITVRGVVSYAPNDNSFIVQSLGKTKLLVAQCTSLVAANLSDNNSINPFGITIIQNSLELVYTILEPQYYVSNYLENLDYQEEPILFNHILRHIDNKQGLVTDSEIAKRYSCSTQYIEQQFRKYLHTEPCRFFEKTRLYYCSISLISNVNNQTVIQQYGYNRMIDFYTCFQNTVGVQFESFLEQFL</sequence>
<dbReference type="Gene3D" id="1.10.10.60">
    <property type="entry name" value="Homeodomain-like"/>
    <property type="match status" value="1"/>
</dbReference>
<dbReference type="Proteomes" id="UP000651057">
    <property type="component" value="Unassembled WGS sequence"/>
</dbReference>
<dbReference type="EMBL" id="JAERQJ010000003">
    <property type="protein sequence ID" value="MBL0683440.1"/>
    <property type="molecule type" value="Genomic_DNA"/>
</dbReference>
<feature type="domain" description="HTH araC/xylS-type" evidence="1">
    <location>
        <begin position="142"/>
        <end position="242"/>
    </location>
</feature>
<reference evidence="2" key="1">
    <citation type="submission" date="2021-01" db="EMBL/GenBank/DDBJ databases">
        <authorList>
            <person name="Zhong Y.L."/>
        </authorList>
    </citation>
    <scope>NUCLEOTIDE SEQUENCE</scope>
    <source>
        <strain evidence="2">KCTC 23302</strain>
    </source>
</reference>
<evidence type="ECO:0000259" key="1">
    <source>
        <dbReference type="PROSITE" id="PS01124"/>
    </source>
</evidence>
<dbReference type="InterPro" id="IPR018060">
    <property type="entry name" value="HTH_AraC"/>
</dbReference>
<accession>A0A937D7U7</accession>
<gene>
    <name evidence="2" type="ORF">JJQ60_07925</name>
</gene>
<comment type="caution">
    <text evidence="2">The sequence shown here is derived from an EMBL/GenBank/DDBJ whole genome shotgun (WGS) entry which is preliminary data.</text>
</comment>
<proteinExistence type="predicted"/>
<evidence type="ECO:0000313" key="2">
    <source>
        <dbReference type="EMBL" id="MBL0683440.1"/>
    </source>
</evidence>
<dbReference type="RefSeq" id="WP_201918451.1">
    <property type="nucleotide sequence ID" value="NZ_BAABAX010000005.1"/>
</dbReference>
<organism evidence="2 3">
    <name type="scientific">Aquimarina mytili</name>
    <dbReference type="NCBI Taxonomy" id="874423"/>
    <lineage>
        <taxon>Bacteria</taxon>
        <taxon>Pseudomonadati</taxon>
        <taxon>Bacteroidota</taxon>
        <taxon>Flavobacteriia</taxon>
        <taxon>Flavobacteriales</taxon>
        <taxon>Flavobacteriaceae</taxon>
        <taxon>Aquimarina</taxon>
    </lineage>
</organism>
<dbReference type="PROSITE" id="PS01124">
    <property type="entry name" value="HTH_ARAC_FAMILY_2"/>
    <property type="match status" value="1"/>
</dbReference>
<name>A0A937D7U7_9FLAO</name>
<protein>
    <recommendedName>
        <fullName evidence="1">HTH araC/xylS-type domain-containing protein</fullName>
    </recommendedName>
</protein>
<dbReference type="AlphaFoldDB" id="A0A937D7U7"/>
<keyword evidence="3" id="KW-1185">Reference proteome</keyword>
<dbReference type="GO" id="GO:0043565">
    <property type="term" value="F:sequence-specific DNA binding"/>
    <property type="evidence" value="ECO:0007669"/>
    <property type="project" value="InterPro"/>
</dbReference>